<evidence type="ECO:0000256" key="1">
    <source>
        <dbReference type="SAM" id="MobiDB-lite"/>
    </source>
</evidence>
<gene>
    <name evidence="3" type="ORF">JJB11_00350</name>
</gene>
<reference evidence="3" key="2">
    <citation type="submission" date="2021-01" db="EMBL/GenBank/DDBJ databases">
        <authorList>
            <person name="Kang M."/>
        </authorList>
    </citation>
    <scope>NUCLEOTIDE SEQUENCE</scope>
    <source>
        <strain evidence="3">KACC 17527</strain>
    </source>
</reference>
<feature type="compositionally biased region" description="Basic and acidic residues" evidence="1">
    <location>
        <begin position="148"/>
        <end position="159"/>
    </location>
</feature>
<keyword evidence="2" id="KW-0732">Signal</keyword>
<keyword evidence="4" id="KW-1185">Reference proteome</keyword>
<dbReference type="AlphaFoldDB" id="A0A934TND5"/>
<evidence type="ECO:0000313" key="3">
    <source>
        <dbReference type="EMBL" id="MBK6004524.1"/>
    </source>
</evidence>
<dbReference type="RefSeq" id="WP_201165920.1">
    <property type="nucleotide sequence ID" value="NZ_JAEPWM010000001.1"/>
</dbReference>
<comment type="caution">
    <text evidence="3">The sequence shown here is derived from an EMBL/GenBank/DDBJ whole genome shotgun (WGS) entry which is preliminary data.</text>
</comment>
<name>A0A934TND5_9BURK</name>
<sequence>MFRRFPAVVLFSVFSAANNSHAAASPEGWWGASESPLTINGSRPSFGENWYVLPNGSSVCALRVNGMNEEISGIRLYRGTLAGGHMTLYKGRVILGRYADEPELAKFVPSDPFHFFIGSSELVLRLQLPGERADRFILLGRLGDEPEDPRIRKAAEGCRDPQGVPRS</sequence>
<reference evidence="3" key="1">
    <citation type="journal article" date="2012" name="J. Microbiol. Biotechnol.">
        <title>Ramlibacter ginsenosidimutans sp. nov., with ginsenoside-converting activity.</title>
        <authorList>
            <person name="Wang L."/>
            <person name="An D.S."/>
            <person name="Kim S.G."/>
            <person name="Jin F.X."/>
            <person name="Kim S.C."/>
            <person name="Lee S.T."/>
            <person name="Im W.T."/>
        </authorList>
    </citation>
    <scope>NUCLEOTIDE SEQUENCE</scope>
    <source>
        <strain evidence="3">KACC 17527</strain>
    </source>
</reference>
<feature type="region of interest" description="Disordered" evidence="1">
    <location>
        <begin position="148"/>
        <end position="167"/>
    </location>
</feature>
<proteinExistence type="predicted"/>
<dbReference type="Proteomes" id="UP000630528">
    <property type="component" value="Unassembled WGS sequence"/>
</dbReference>
<feature type="chain" id="PRO_5036797918" evidence="2">
    <location>
        <begin position="23"/>
        <end position="167"/>
    </location>
</feature>
<evidence type="ECO:0000313" key="4">
    <source>
        <dbReference type="Proteomes" id="UP000630528"/>
    </source>
</evidence>
<accession>A0A934TND5</accession>
<evidence type="ECO:0000256" key="2">
    <source>
        <dbReference type="SAM" id="SignalP"/>
    </source>
</evidence>
<organism evidence="3 4">
    <name type="scientific">Ramlibacter ginsenosidimutans</name>
    <dbReference type="NCBI Taxonomy" id="502333"/>
    <lineage>
        <taxon>Bacteria</taxon>
        <taxon>Pseudomonadati</taxon>
        <taxon>Pseudomonadota</taxon>
        <taxon>Betaproteobacteria</taxon>
        <taxon>Burkholderiales</taxon>
        <taxon>Comamonadaceae</taxon>
        <taxon>Ramlibacter</taxon>
    </lineage>
</organism>
<protein>
    <submittedName>
        <fullName evidence="3">Uncharacterized protein</fullName>
    </submittedName>
</protein>
<feature type="signal peptide" evidence="2">
    <location>
        <begin position="1"/>
        <end position="22"/>
    </location>
</feature>
<dbReference type="EMBL" id="JAEPWM010000001">
    <property type="protein sequence ID" value="MBK6004524.1"/>
    <property type="molecule type" value="Genomic_DNA"/>
</dbReference>